<name>A0A6B2H682_9BACT</name>
<evidence type="ECO:0000256" key="5">
    <source>
        <dbReference type="ARBA" id="ARBA00022475"/>
    </source>
</evidence>
<dbReference type="PIRSF" id="PIRSF004638">
    <property type="entry name" value="UCP004638"/>
    <property type="match status" value="1"/>
</dbReference>
<comment type="pathway">
    <text evidence="2 14 15">Porphyrin-containing compound metabolism; protoporphyrin-IX biosynthesis; protoporphyrin-IX from protoporphyrinogen-IX: step 1/1.</text>
</comment>
<feature type="binding site" description="axial binding residue" evidence="14">
    <location>
        <position position="10"/>
    </location>
    <ligand>
        <name>heme</name>
        <dbReference type="ChEBI" id="CHEBI:30413"/>
    </ligand>
    <ligandPart>
        <name>Fe</name>
        <dbReference type="ChEBI" id="CHEBI:18248"/>
    </ligandPart>
</feature>
<dbReference type="AlphaFoldDB" id="A0A6B2H682"/>
<evidence type="ECO:0000256" key="10">
    <source>
        <dbReference type="ARBA" id="ARBA00023002"/>
    </source>
</evidence>
<evidence type="ECO:0000313" key="16">
    <source>
        <dbReference type="EMBL" id="NDK55847.1"/>
    </source>
</evidence>
<dbReference type="Pfam" id="PF03653">
    <property type="entry name" value="UPF0093"/>
    <property type="match status" value="1"/>
</dbReference>
<dbReference type="PANTHER" id="PTHR40255:SF1">
    <property type="entry name" value="PROTOPORPHYRINOGEN IX OXIDASE"/>
    <property type="match status" value="1"/>
</dbReference>
<dbReference type="EC" id="1.3.99.-" evidence="14 15"/>
<keyword evidence="17" id="KW-1185">Reference proteome</keyword>
<comment type="similarity">
    <text evidence="3 14 15">Belongs to the HemJ family.</text>
</comment>
<evidence type="ECO:0000256" key="15">
    <source>
        <dbReference type="PIRNR" id="PIRNR004638"/>
    </source>
</evidence>
<comment type="subcellular location">
    <subcellularLocation>
        <location evidence="1 14">Cell membrane</location>
        <topology evidence="1 14">Multi-pass membrane protein</topology>
    </subcellularLocation>
</comment>
<keyword evidence="8 14" id="KW-0479">Metal-binding</keyword>
<evidence type="ECO:0000256" key="9">
    <source>
        <dbReference type="ARBA" id="ARBA00022989"/>
    </source>
</evidence>
<feature type="transmembrane region" description="Helical" evidence="14">
    <location>
        <begin position="12"/>
        <end position="35"/>
    </location>
</feature>
<dbReference type="RefSeq" id="WP_162345908.1">
    <property type="nucleotide sequence ID" value="NZ_JAAEAA010000008.1"/>
</dbReference>
<dbReference type="GO" id="GO:0046872">
    <property type="term" value="F:metal ion binding"/>
    <property type="evidence" value="ECO:0007669"/>
    <property type="project" value="UniProtKB-UniRule"/>
</dbReference>
<feature type="transmembrane region" description="Helical" evidence="14">
    <location>
        <begin position="56"/>
        <end position="79"/>
    </location>
</feature>
<dbReference type="UniPathway" id="UPA00251">
    <property type="reaction ID" value="UER00324"/>
</dbReference>
<gene>
    <name evidence="16" type="ORF">GWO68_07960</name>
</gene>
<evidence type="ECO:0000256" key="11">
    <source>
        <dbReference type="ARBA" id="ARBA00023004"/>
    </source>
</evidence>
<protein>
    <recommendedName>
        <fullName evidence="4 14">Protoporphyrinogen IX oxidase</fullName>
        <shortName evidence="14">PPO</shortName>
        <ecNumber evidence="14 15">1.3.99.-</ecNumber>
    </recommendedName>
</protein>
<evidence type="ECO:0000256" key="12">
    <source>
        <dbReference type="ARBA" id="ARBA00023136"/>
    </source>
</evidence>
<reference evidence="16 17" key="1">
    <citation type="submission" date="2020-01" db="EMBL/GenBank/DDBJ databases">
        <authorList>
            <person name="Kim M.K."/>
        </authorList>
    </citation>
    <scope>NUCLEOTIDE SEQUENCE [LARGE SCALE GENOMIC DNA]</scope>
    <source>
        <strain evidence="16 17">BT213</strain>
    </source>
</reference>
<dbReference type="HAMAP" id="MF_02239">
    <property type="entry name" value="HemJ"/>
    <property type="match status" value="1"/>
</dbReference>
<comment type="subunit">
    <text evidence="14">Homodimer.</text>
</comment>
<feature type="transmembrane region" description="Helical" evidence="14">
    <location>
        <begin position="148"/>
        <end position="169"/>
    </location>
</feature>
<comment type="catalytic activity">
    <reaction evidence="13 14 15">
        <text>protoporphyrinogen IX + 3 A = protoporphyrin IX + 3 AH2</text>
        <dbReference type="Rhea" id="RHEA:62000"/>
        <dbReference type="ChEBI" id="CHEBI:13193"/>
        <dbReference type="ChEBI" id="CHEBI:17499"/>
        <dbReference type="ChEBI" id="CHEBI:57306"/>
        <dbReference type="ChEBI" id="CHEBI:57307"/>
    </reaction>
</comment>
<evidence type="ECO:0000256" key="13">
    <source>
        <dbReference type="ARBA" id="ARBA00048390"/>
    </source>
</evidence>
<keyword evidence="11 14" id="KW-0408">Iron</keyword>
<comment type="caution">
    <text evidence="16">The sequence shown here is derived from an EMBL/GenBank/DDBJ whole genome shotgun (WGS) entry which is preliminary data.</text>
</comment>
<accession>A0A6B2H682</accession>
<keyword evidence="10 14" id="KW-0560">Oxidoreductase</keyword>
<dbReference type="EMBL" id="JAAEAA010000008">
    <property type="protein sequence ID" value="NDK55847.1"/>
    <property type="molecule type" value="Genomic_DNA"/>
</dbReference>
<feature type="binding site" description="axial binding residue" evidence="14">
    <location>
        <position position="89"/>
    </location>
    <ligand>
        <name>heme</name>
        <dbReference type="ChEBI" id="CHEBI:30413"/>
    </ligand>
    <ligandPart>
        <name>Fe</name>
        <dbReference type="ChEBI" id="CHEBI:18248"/>
    </ligandPart>
</feature>
<proteinExistence type="inferred from homology"/>
<dbReference type="GO" id="GO:0006782">
    <property type="term" value="P:protoporphyrinogen IX biosynthetic process"/>
    <property type="evidence" value="ECO:0007669"/>
    <property type="project" value="UniProtKB-UniRule"/>
</dbReference>
<evidence type="ECO:0000256" key="4">
    <source>
        <dbReference type="ARBA" id="ARBA00017504"/>
    </source>
</evidence>
<evidence type="ECO:0000256" key="6">
    <source>
        <dbReference type="ARBA" id="ARBA00022617"/>
    </source>
</evidence>
<evidence type="ECO:0000313" key="17">
    <source>
        <dbReference type="Proteomes" id="UP000478546"/>
    </source>
</evidence>
<evidence type="ECO:0000256" key="8">
    <source>
        <dbReference type="ARBA" id="ARBA00022723"/>
    </source>
</evidence>
<dbReference type="PANTHER" id="PTHR40255">
    <property type="entry name" value="UPF0093 MEMBRANE PROTEIN SLR1790"/>
    <property type="match status" value="1"/>
</dbReference>
<evidence type="ECO:0000256" key="14">
    <source>
        <dbReference type="HAMAP-Rule" id="MF_02239"/>
    </source>
</evidence>
<comment type="cofactor">
    <cofactor evidence="14 15">
        <name>heme b</name>
        <dbReference type="ChEBI" id="CHEBI:60344"/>
    </cofactor>
    <text evidence="14 15">Binds 1 heme b (iron(II)-protoporphyrin IX) group per subunit.</text>
</comment>
<organism evidence="16 17">
    <name type="scientific">Pontibacter fetidus</name>
    <dbReference type="NCBI Taxonomy" id="2700082"/>
    <lineage>
        <taxon>Bacteria</taxon>
        <taxon>Pseudomonadati</taxon>
        <taxon>Bacteroidota</taxon>
        <taxon>Cytophagia</taxon>
        <taxon>Cytophagales</taxon>
        <taxon>Hymenobacteraceae</taxon>
        <taxon>Pontibacter</taxon>
    </lineage>
</organism>
<keyword evidence="5 14" id="KW-1003">Cell membrane</keyword>
<sequence length="177" mass="20938">MDYFYVKALHIIFVVTWFAGLFYIVRLFIYFAEAAEKPEPERSILLEQFKIMQKRLWYGITWPSAVLTLIFGLSMWHLFGGTPNWLIWKLSFVVGLYVYHFLCHAIFKQQQQGILKYSSTQLRIWNEVATLFLISIVFLVVLKNTLSMVWGIIGLILFSAILMLAIRIYKRVREKTK</sequence>
<dbReference type="Proteomes" id="UP000478546">
    <property type="component" value="Unassembled WGS sequence"/>
</dbReference>
<evidence type="ECO:0000256" key="7">
    <source>
        <dbReference type="ARBA" id="ARBA00022692"/>
    </source>
</evidence>
<keyword evidence="7 14" id="KW-0812">Transmembrane</keyword>
<dbReference type="InterPro" id="IPR005265">
    <property type="entry name" value="HemJ-like"/>
</dbReference>
<comment type="function">
    <text evidence="14 15">Catalyzes the oxidation of protoporphyrinogen IX to protoporphyrin IX.</text>
</comment>
<evidence type="ECO:0000256" key="3">
    <source>
        <dbReference type="ARBA" id="ARBA00006501"/>
    </source>
</evidence>
<dbReference type="GO" id="GO:0005886">
    <property type="term" value="C:plasma membrane"/>
    <property type="evidence" value="ECO:0007669"/>
    <property type="project" value="UniProtKB-SubCell"/>
</dbReference>
<keyword evidence="12 14" id="KW-0472">Membrane</keyword>
<keyword evidence="9 14" id="KW-1133">Transmembrane helix</keyword>
<feature type="transmembrane region" description="Helical" evidence="14">
    <location>
        <begin position="85"/>
        <end position="103"/>
    </location>
</feature>
<keyword evidence="6 14" id="KW-0349">Heme</keyword>
<evidence type="ECO:0000256" key="2">
    <source>
        <dbReference type="ARBA" id="ARBA00005073"/>
    </source>
</evidence>
<feature type="transmembrane region" description="Helical" evidence="14">
    <location>
        <begin position="124"/>
        <end position="142"/>
    </location>
</feature>
<evidence type="ECO:0000256" key="1">
    <source>
        <dbReference type="ARBA" id="ARBA00004651"/>
    </source>
</evidence>
<dbReference type="GO" id="GO:0070818">
    <property type="term" value="F:protoporphyrinogen oxidase activity"/>
    <property type="evidence" value="ECO:0007669"/>
    <property type="project" value="UniProtKB-UniRule"/>
</dbReference>